<keyword evidence="9" id="KW-1185">Reference proteome</keyword>
<feature type="transmembrane region" description="Helical" evidence="7">
    <location>
        <begin position="37"/>
        <end position="57"/>
    </location>
</feature>
<evidence type="ECO:0000256" key="7">
    <source>
        <dbReference type="SAM" id="Phobius"/>
    </source>
</evidence>
<dbReference type="Proteomes" id="UP000317318">
    <property type="component" value="Chromosome"/>
</dbReference>
<accession>A0A517R7L8</accession>
<keyword evidence="8" id="KW-0328">Glycosyltransferase</keyword>
<feature type="transmembrane region" description="Helical" evidence="7">
    <location>
        <begin position="6"/>
        <end position="25"/>
    </location>
</feature>
<dbReference type="PANTHER" id="PTHR30589">
    <property type="entry name" value="PROLIPOPROTEIN DIACYLGLYCERYL TRANSFERASE"/>
    <property type="match status" value="1"/>
</dbReference>
<dbReference type="OrthoDB" id="871140at2"/>
<evidence type="ECO:0000256" key="5">
    <source>
        <dbReference type="ARBA" id="ARBA00022989"/>
    </source>
</evidence>
<evidence type="ECO:0000256" key="3">
    <source>
        <dbReference type="ARBA" id="ARBA00022679"/>
    </source>
</evidence>
<reference evidence="8 9" key="1">
    <citation type="submission" date="2019-02" db="EMBL/GenBank/DDBJ databases">
        <title>Deep-cultivation of Planctomycetes and their phenomic and genomic characterization uncovers novel biology.</title>
        <authorList>
            <person name="Wiegand S."/>
            <person name="Jogler M."/>
            <person name="Boedeker C."/>
            <person name="Pinto D."/>
            <person name="Vollmers J."/>
            <person name="Rivas-Marin E."/>
            <person name="Kohn T."/>
            <person name="Peeters S.H."/>
            <person name="Heuer A."/>
            <person name="Rast P."/>
            <person name="Oberbeckmann S."/>
            <person name="Bunk B."/>
            <person name="Jeske O."/>
            <person name="Meyerdierks A."/>
            <person name="Storesund J.E."/>
            <person name="Kallscheuer N."/>
            <person name="Luecker S."/>
            <person name="Lage O.M."/>
            <person name="Pohl T."/>
            <person name="Merkel B.J."/>
            <person name="Hornburger P."/>
            <person name="Mueller R.-W."/>
            <person name="Bruemmer F."/>
            <person name="Labrenz M."/>
            <person name="Spormann A.M."/>
            <person name="Op den Camp H."/>
            <person name="Overmann J."/>
            <person name="Amann R."/>
            <person name="Jetten M.S.M."/>
            <person name="Mascher T."/>
            <person name="Medema M.H."/>
            <person name="Devos D.P."/>
            <person name="Kaster A.-K."/>
            <person name="Ovreas L."/>
            <person name="Rohde M."/>
            <person name="Galperin M.Y."/>
            <person name="Jogler C."/>
        </authorList>
    </citation>
    <scope>NUCLEOTIDE SEQUENCE [LARGE SCALE GENOMIC DNA]</scope>
    <source>
        <strain evidence="8 9">Pan189</strain>
    </source>
</reference>
<gene>
    <name evidence="8" type="primary">lgt_2</name>
    <name evidence="8" type="ORF">Pan189_42350</name>
</gene>
<keyword evidence="3 8" id="KW-0808">Transferase</keyword>
<dbReference type="Pfam" id="PF01790">
    <property type="entry name" value="LGT"/>
    <property type="match status" value="1"/>
</dbReference>
<name>A0A517R7L8_9PLAN</name>
<keyword evidence="4 7" id="KW-0812">Transmembrane</keyword>
<dbReference type="KEGG" id="svp:Pan189_42350"/>
<evidence type="ECO:0000313" key="8">
    <source>
        <dbReference type="EMBL" id="QDT39823.1"/>
    </source>
</evidence>
<dbReference type="GO" id="GO:0042158">
    <property type="term" value="P:lipoprotein biosynthetic process"/>
    <property type="evidence" value="ECO:0007669"/>
    <property type="project" value="InterPro"/>
</dbReference>
<dbReference type="AlphaFoldDB" id="A0A517R7L8"/>
<feature type="transmembrane region" description="Helical" evidence="7">
    <location>
        <begin position="175"/>
        <end position="193"/>
    </location>
</feature>
<evidence type="ECO:0000256" key="1">
    <source>
        <dbReference type="ARBA" id="ARBA00007150"/>
    </source>
</evidence>
<sequence>MPVPPAYPLIMLCAVAAGILLSRGQRKSLGLSRAERFAIALGAFCGAMVGAKVPFLLYDLEGFATGTAWLASGKTILGGLVGGYLGVELAKWSVDVKVSTGDTYAVAVPTSIAIGRLGCFVAGCCFGTPSAMPWAVTFGELGRRHPTQLYESAFHLLCAIALWGLRRDGMLRGHLIQLYIIGYCGYRFATEFIRPEPRLWGGLTGYQWAAGAIMMLLVGLWIWQSRSASALAGRNESDKISPQV</sequence>
<keyword evidence="2" id="KW-1003">Cell membrane</keyword>
<evidence type="ECO:0000313" key="9">
    <source>
        <dbReference type="Proteomes" id="UP000317318"/>
    </source>
</evidence>
<protein>
    <submittedName>
        <fullName evidence="8">Prolipoprotein diacylglyceryl transferase</fullName>
        <ecNumber evidence="8">2.4.99.-</ecNumber>
    </submittedName>
</protein>
<evidence type="ECO:0000256" key="2">
    <source>
        <dbReference type="ARBA" id="ARBA00022475"/>
    </source>
</evidence>
<dbReference type="InterPro" id="IPR001640">
    <property type="entry name" value="Lgt"/>
</dbReference>
<feature type="transmembrane region" description="Helical" evidence="7">
    <location>
        <begin position="205"/>
        <end position="223"/>
    </location>
</feature>
<keyword evidence="6 7" id="KW-0472">Membrane</keyword>
<dbReference type="GO" id="GO:0005886">
    <property type="term" value="C:plasma membrane"/>
    <property type="evidence" value="ECO:0007669"/>
    <property type="project" value="InterPro"/>
</dbReference>
<dbReference type="EC" id="2.4.99.-" evidence="8"/>
<feature type="transmembrane region" description="Helical" evidence="7">
    <location>
        <begin position="69"/>
        <end position="87"/>
    </location>
</feature>
<organism evidence="8 9">
    <name type="scientific">Stratiformator vulcanicus</name>
    <dbReference type="NCBI Taxonomy" id="2527980"/>
    <lineage>
        <taxon>Bacteria</taxon>
        <taxon>Pseudomonadati</taxon>
        <taxon>Planctomycetota</taxon>
        <taxon>Planctomycetia</taxon>
        <taxon>Planctomycetales</taxon>
        <taxon>Planctomycetaceae</taxon>
        <taxon>Stratiformator</taxon>
    </lineage>
</organism>
<evidence type="ECO:0000256" key="6">
    <source>
        <dbReference type="ARBA" id="ARBA00023136"/>
    </source>
</evidence>
<keyword evidence="5 7" id="KW-1133">Transmembrane helix</keyword>
<keyword evidence="8" id="KW-0449">Lipoprotein</keyword>
<dbReference type="EMBL" id="CP036268">
    <property type="protein sequence ID" value="QDT39823.1"/>
    <property type="molecule type" value="Genomic_DNA"/>
</dbReference>
<evidence type="ECO:0000256" key="4">
    <source>
        <dbReference type="ARBA" id="ARBA00022692"/>
    </source>
</evidence>
<proteinExistence type="inferred from homology"/>
<dbReference type="PANTHER" id="PTHR30589:SF0">
    <property type="entry name" value="PHOSPHATIDYLGLYCEROL--PROLIPOPROTEIN DIACYLGLYCERYL TRANSFERASE"/>
    <property type="match status" value="1"/>
</dbReference>
<dbReference type="GO" id="GO:0008961">
    <property type="term" value="F:phosphatidylglycerol-prolipoprotein diacylglyceryl transferase activity"/>
    <property type="evidence" value="ECO:0007669"/>
    <property type="project" value="InterPro"/>
</dbReference>
<comment type="similarity">
    <text evidence="1">Belongs to the Lgt family.</text>
</comment>
<dbReference type="RefSeq" id="WP_145365935.1">
    <property type="nucleotide sequence ID" value="NZ_CP036268.1"/>
</dbReference>